<dbReference type="EMBL" id="KN846954">
    <property type="protein sequence ID" value="KIV78081.1"/>
    <property type="molecule type" value="Genomic_DNA"/>
</dbReference>
<evidence type="ECO:0000259" key="3">
    <source>
        <dbReference type="PROSITE" id="PS50102"/>
    </source>
</evidence>
<evidence type="ECO:0000313" key="4">
    <source>
        <dbReference type="EMBL" id="KIV78081.1"/>
    </source>
</evidence>
<dbReference type="STRING" id="1016849.A0A0D1WSN1"/>
<keyword evidence="1" id="KW-0694">RNA-binding</keyword>
<dbReference type="Proteomes" id="UP000053599">
    <property type="component" value="Unassembled WGS sequence"/>
</dbReference>
<dbReference type="PROSITE" id="PS50102">
    <property type="entry name" value="RRM"/>
    <property type="match status" value="1"/>
</dbReference>
<dbReference type="OrthoDB" id="277802at2759"/>
<evidence type="ECO:0000256" key="2">
    <source>
        <dbReference type="SAM" id="MobiDB-lite"/>
    </source>
</evidence>
<dbReference type="InterPro" id="IPR000504">
    <property type="entry name" value="RRM_dom"/>
</dbReference>
<feature type="domain" description="RRM" evidence="3">
    <location>
        <begin position="32"/>
        <end position="115"/>
    </location>
</feature>
<feature type="compositionally biased region" description="Acidic residues" evidence="2">
    <location>
        <begin position="183"/>
        <end position="209"/>
    </location>
</feature>
<dbReference type="CDD" id="cd12246">
    <property type="entry name" value="RRM1_U1A_like"/>
    <property type="match status" value="1"/>
</dbReference>
<evidence type="ECO:0000313" key="5">
    <source>
        <dbReference type="Proteomes" id="UP000053599"/>
    </source>
</evidence>
<dbReference type="SMART" id="SM00360">
    <property type="entry name" value="RRM"/>
    <property type="match status" value="1"/>
</dbReference>
<sequence>MRQVRKNLRMLALQTKRRCLSGIHRVISLTTLRLYIKNLDDKTNKTELKRALYMLFTQFGPVLDIVTARVGSKGQKMRGQAHIVFRDIQTATQAMRALQGFDFLGRELVIYYAKGQSSIIPKLRGTFEPPTAAAGTAETTALQKSIFNAPPSAIPSKPVENGVKPSEAVADGIPHGTKRTREEEEEEEEEEVPMEEDEDDAPMEDSDDD</sequence>
<dbReference type="Gene3D" id="3.30.70.330">
    <property type="match status" value="1"/>
</dbReference>
<dbReference type="FunFam" id="3.30.70.330:FF:000039">
    <property type="entry name" value="U1 small nuclear ribonucleoprotein A"/>
    <property type="match status" value="1"/>
</dbReference>
<name>A0A0D1WSN1_9EURO</name>
<dbReference type="AlphaFoldDB" id="A0A0D1WSN1"/>
<protein>
    <recommendedName>
        <fullName evidence="3">RRM domain-containing protein</fullName>
    </recommendedName>
</protein>
<dbReference type="InterPro" id="IPR035979">
    <property type="entry name" value="RBD_domain_sf"/>
</dbReference>
<dbReference type="GO" id="GO:0003723">
    <property type="term" value="F:RNA binding"/>
    <property type="evidence" value="ECO:0007669"/>
    <property type="project" value="UniProtKB-UniRule"/>
</dbReference>
<feature type="region of interest" description="Disordered" evidence="2">
    <location>
        <begin position="148"/>
        <end position="209"/>
    </location>
</feature>
<gene>
    <name evidence="4" type="ORF">PV11_09840</name>
</gene>
<reference evidence="4 5" key="1">
    <citation type="submission" date="2015-01" db="EMBL/GenBank/DDBJ databases">
        <title>The Genome Sequence of Exophiala sideris CBS121828.</title>
        <authorList>
            <consortium name="The Broad Institute Genomics Platform"/>
            <person name="Cuomo C."/>
            <person name="de Hoog S."/>
            <person name="Gorbushina A."/>
            <person name="Stielow B."/>
            <person name="Teixiera M."/>
            <person name="Abouelleil A."/>
            <person name="Chapman S.B."/>
            <person name="Priest M."/>
            <person name="Young S.K."/>
            <person name="Wortman J."/>
            <person name="Nusbaum C."/>
            <person name="Birren B."/>
        </authorList>
    </citation>
    <scope>NUCLEOTIDE SEQUENCE [LARGE SCALE GENOMIC DNA]</scope>
    <source>
        <strain evidence="4 5">CBS 121828</strain>
    </source>
</reference>
<accession>A0A0D1WSN1</accession>
<evidence type="ECO:0000256" key="1">
    <source>
        <dbReference type="PROSITE-ProRule" id="PRU00176"/>
    </source>
</evidence>
<proteinExistence type="predicted"/>
<dbReference type="Pfam" id="PF00076">
    <property type="entry name" value="RRM_1"/>
    <property type="match status" value="1"/>
</dbReference>
<dbReference type="InterPro" id="IPR012677">
    <property type="entry name" value="Nucleotide-bd_a/b_plait_sf"/>
</dbReference>
<dbReference type="SUPFAM" id="SSF54928">
    <property type="entry name" value="RNA-binding domain, RBD"/>
    <property type="match status" value="1"/>
</dbReference>
<organism evidence="4 5">
    <name type="scientific">Exophiala sideris</name>
    <dbReference type="NCBI Taxonomy" id="1016849"/>
    <lineage>
        <taxon>Eukaryota</taxon>
        <taxon>Fungi</taxon>
        <taxon>Dikarya</taxon>
        <taxon>Ascomycota</taxon>
        <taxon>Pezizomycotina</taxon>
        <taxon>Eurotiomycetes</taxon>
        <taxon>Chaetothyriomycetidae</taxon>
        <taxon>Chaetothyriales</taxon>
        <taxon>Herpotrichiellaceae</taxon>
        <taxon>Exophiala</taxon>
    </lineage>
</organism>